<dbReference type="KEGG" id="mema:MMAB1_1428"/>
<proteinExistence type="predicted"/>
<dbReference type="AlphaFoldDB" id="A0A0X3BKZ1"/>
<protein>
    <submittedName>
        <fullName evidence="1">Uncharacterized protein</fullName>
    </submittedName>
</protein>
<reference evidence="1 2" key="1">
    <citation type="submission" date="2016-01" db="EMBL/GenBank/DDBJ databases">
        <authorList>
            <person name="Manzoor S."/>
        </authorList>
    </citation>
    <scope>NUCLEOTIDE SEQUENCE [LARGE SCALE GENOMIC DNA]</scope>
    <source>
        <strain evidence="1">Methanoculleus sp MAB1</strain>
    </source>
</reference>
<name>A0A0X3BKZ1_9EURY</name>
<gene>
    <name evidence="1" type="ORF">MMAB1_1428</name>
</gene>
<accession>A0A0X3BKZ1</accession>
<evidence type="ECO:0000313" key="1">
    <source>
        <dbReference type="EMBL" id="CVK32641.1"/>
    </source>
</evidence>
<dbReference type="Proteomes" id="UP000069850">
    <property type="component" value="Chromosome 1"/>
</dbReference>
<dbReference type="EMBL" id="LT158599">
    <property type="protein sequence ID" value="CVK32641.1"/>
    <property type="molecule type" value="Genomic_DNA"/>
</dbReference>
<sequence>MKCFTSRALHLILRVLVQITSPLWKATRENAKGVWGVHEAEREAVRMNAECPSRHVPKISKIR</sequence>
<organism evidence="1 2">
    <name type="scientific">Methanoculleus bourgensis</name>
    <dbReference type="NCBI Taxonomy" id="83986"/>
    <lineage>
        <taxon>Archaea</taxon>
        <taxon>Methanobacteriati</taxon>
        <taxon>Methanobacteriota</taxon>
        <taxon>Stenosarchaea group</taxon>
        <taxon>Methanomicrobia</taxon>
        <taxon>Methanomicrobiales</taxon>
        <taxon>Methanomicrobiaceae</taxon>
        <taxon>Methanoculleus</taxon>
    </lineage>
</organism>
<evidence type="ECO:0000313" key="2">
    <source>
        <dbReference type="Proteomes" id="UP000069850"/>
    </source>
</evidence>